<sequence>MPVTINKLSNEVFLDIFQYLDYFEIKKCMRVNKTFNAIIKHTAFDRVLFRSATVISKDGIIKDATLATHPVLRHAPYTEKSRIKKIQLSKPHTYEDYDPPKYLLENKVADEKATSPPVSYLRITPCRVQTEAEIENPRSVTIRQLYEAMCNLYKDPATMPPPEGYGDYIGRFALCHWVYYDRGEEFSPRDILLGGHWDD</sequence>
<dbReference type="EMBL" id="KL584825">
    <property type="protein sequence ID" value="KEQ66679.1"/>
    <property type="molecule type" value="Genomic_DNA"/>
</dbReference>
<dbReference type="HOGENOM" id="CLU_123965_0_0_1"/>
<dbReference type="Proteomes" id="UP000030672">
    <property type="component" value="Unassembled WGS sequence"/>
</dbReference>
<dbReference type="Gene3D" id="1.20.1280.50">
    <property type="match status" value="1"/>
</dbReference>
<protein>
    <recommendedName>
        <fullName evidence="1">F-box domain-containing protein</fullName>
    </recommendedName>
</protein>
<dbReference type="CDD" id="cd09917">
    <property type="entry name" value="F-box_SF"/>
    <property type="match status" value="1"/>
</dbReference>
<evidence type="ECO:0000313" key="2">
    <source>
        <dbReference type="EMBL" id="KEQ66679.1"/>
    </source>
</evidence>
<dbReference type="InterPro" id="IPR001810">
    <property type="entry name" value="F-box_dom"/>
</dbReference>
<dbReference type="InterPro" id="IPR036047">
    <property type="entry name" value="F-box-like_dom_sf"/>
</dbReference>
<evidence type="ECO:0000259" key="1">
    <source>
        <dbReference type="PROSITE" id="PS50181"/>
    </source>
</evidence>
<dbReference type="AlphaFoldDB" id="A0A074W556"/>
<organism evidence="2 3">
    <name type="scientific">Aureobasidium melanogenum (strain CBS 110374)</name>
    <name type="common">Aureobasidium pullulans var. melanogenum</name>
    <dbReference type="NCBI Taxonomy" id="1043003"/>
    <lineage>
        <taxon>Eukaryota</taxon>
        <taxon>Fungi</taxon>
        <taxon>Dikarya</taxon>
        <taxon>Ascomycota</taxon>
        <taxon>Pezizomycotina</taxon>
        <taxon>Dothideomycetes</taxon>
        <taxon>Dothideomycetidae</taxon>
        <taxon>Dothideales</taxon>
        <taxon>Saccotheciaceae</taxon>
        <taxon>Aureobasidium</taxon>
    </lineage>
</organism>
<dbReference type="RefSeq" id="XP_040883702.1">
    <property type="nucleotide sequence ID" value="XM_041027500.1"/>
</dbReference>
<dbReference type="GeneID" id="63920873"/>
<evidence type="ECO:0000313" key="3">
    <source>
        <dbReference type="Proteomes" id="UP000030672"/>
    </source>
</evidence>
<dbReference type="SUPFAM" id="SSF81383">
    <property type="entry name" value="F-box domain"/>
    <property type="match status" value="1"/>
</dbReference>
<keyword evidence="3" id="KW-1185">Reference proteome</keyword>
<feature type="domain" description="F-box" evidence="1">
    <location>
        <begin position="2"/>
        <end position="52"/>
    </location>
</feature>
<dbReference type="SMART" id="SM00256">
    <property type="entry name" value="FBOX"/>
    <property type="match status" value="1"/>
</dbReference>
<dbReference type="Pfam" id="PF00646">
    <property type="entry name" value="F-box"/>
    <property type="match status" value="1"/>
</dbReference>
<dbReference type="PROSITE" id="PS50181">
    <property type="entry name" value="FBOX"/>
    <property type="match status" value="1"/>
</dbReference>
<gene>
    <name evidence="2" type="ORF">M437DRAFT_81160</name>
</gene>
<accession>A0A074W556</accession>
<proteinExistence type="predicted"/>
<name>A0A074W556_AURM1</name>
<reference evidence="2 3" key="1">
    <citation type="journal article" date="2014" name="BMC Genomics">
        <title>Genome sequencing of four Aureobasidium pullulans varieties: biotechnological potential, stress tolerance, and description of new species.</title>
        <authorList>
            <person name="Gostin Ar C."/>
            <person name="Ohm R.A."/>
            <person name="Kogej T."/>
            <person name="Sonjak S."/>
            <person name="Turk M."/>
            <person name="Zajc J."/>
            <person name="Zalar P."/>
            <person name="Grube M."/>
            <person name="Sun H."/>
            <person name="Han J."/>
            <person name="Sharma A."/>
            <person name="Chiniquy J."/>
            <person name="Ngan C.Y."/>
            <person name="Lipzen A."/>
            <person name="Barry K."/>
            <person name="Grigoriev I.V."/>
            <person name="Gunde-Cimerman N."/>
        </authorList>
    </citation>
    <scope>NUCLEOTIDE SEQUENCE [LARGE SCALE GENOMIC DNA]</scope>
    <source>
        <strain evidence="2 3">CBS 110374</strain>
    </source>
</reference>